<dbReference type="InterPro" id="IPR008991">
    <property type="entry name" value="Translation_prot_SH3-like_sf"/>
</dbReference>
<dbReference type="PANTHER" id="PTHR15680:SF9">
    <property type="entry name" value="LARGE RIBOSOMAL SUBUNIT PROTEIN BL19M"/>
    <property type="match status" value="1"/>
</dbReference>
<keyword evidence="2 6" id="KW-0689">Ribosomal protein</keyword>
<dbReference type="PRINTS" id="PR00061">
    <property type="entry name" value="RIBOSOMALL19"/>
</dbReference>
<dbReference type="PROSITE" id="PS01015">
    <property type="entry name" value="RIBOSOMAL_L19"/>
    <property type="match status" value="1"/>
</dbReference>
<comment type="similarity">
    <text evidence="1 4">Belongs to the bacterial ribosomal protein bL19 family.</text>
</comment>
<dbReference type="Pfam" id="PF01245">
    <property type="entry name" value="Ribosomal_L19"/>
    <property type="match status" value="1"/>
</dbReference>
<dbReference type="Gene3D" id="2.30.30.790">
    <property type="match status" value="1"/>
</dbReference>
<dbReference type="InterPro" id="IPR001857">
    <property type="entry name" value="Ribosomal_bL19"/>
</dbReference>
<gene>
    <name evidence="6" type="primary">rplS</name>
    <name evidence="6" type="ORF">COU19_02400</name>
</gene>
<dbReference type="GO" id="GO:0003735">
    <property type="term" value="F:structural constituent of ribosome"/>
    <property type="evidence" value="ECO:0007669"/>
    <property type="project" value="InterPro"/>
</dbReference>
<dbReference type="EMBL" id="PFBL01000020">
    <property type="protein sequence ID" value="PIR83119.1"/>
    <property type="molecule type" value="Genomic_DNA"/>
</dbReference>
<evidence type="ECO:0000313" key="6">
    <source>
        <dbReference type="EMBL" id="PIR83119.1"/>
    </source>
</evidence>
<dbReference type="Proteomes" id="UP000230179">
    <property type="component" value="Unassembled WGS sequence"/>
</dbReference>
<sequence>MEKVLTPVNAEGRATLGIRPGDTVRVTQNIIELKKGRGTDKKEKTIKNARKQVFEGLVIAVKHGTEAGASFTVRATLSGVGVEKVFPLYSPAIDSIEIVKRSKVRRAKLYFIREKAAKAMRRQLRNARIMHVKSDETLASTEAEEGVETAPEEGTVETAPAEIPETEVTEEKETAEVAA</sequence>
<feature type="compositionally biased region" description="Basic and acidic residues" evidence="5">
    <location>
        <begin position="169"/>
        <end position="179"/>
    </location>
</feature>
<evidence type="ECO:0000256" key="5">
    <source>
        <dbReference type="SAM" id="MobiDB-lite"/>
    </source>
</evidence>
<protein>
    <recommendedName>
        <fullName evidence="4">50S ribosomal protein L19</fullName>
    </recommendedName>
</protein>
<dbReference type="InterPro" id="IPR018257">
    <property type="entry name" value="Ribosomal_bL19_CS"/>
</dbReference>
<evidence type="ECO:0000256" key="4">
    <source>
        <dbReference type="RuleBase" id="RU000559"/>
    </source>
</evidence>
<dbReference type="PANTHER" id="PTHR15680">
    <property type="entry name" value="RIBOSOMAL PROTEIN L19"/>
    <property type="match status" value="1"/>
</dbReference>
<dbReference type="GO" id="GO:0006412">
    <property type="term" value="P:translation"/>
    <property type="evidence" value="ECO:0007669"/>
    <property type="project" value="InterPro"/>
</dbReference>
<proteinExistence type="inferred from homology"/>
<dbReference type="GO" id="GO:0022625">
    <property type="term" value="C:cytosolic large ribosomal subunit"/>
    <property type="evidence" value="ECO:0007669"/>
    <property type="project" value="TreeGrafter"/>
</dbReference>
<dbReference type="InterPro" id="IPR038657">
    <property type="entry name" value="Ribosomal_bL19_sf"/>
</dbReference>
<organism evidence="6 7">
    <name type="scientific">Candidatus Kaiserbacteria bacterium CG10_big_fil_rev_8_21_14_0_10_56_12</name>
    <dbReference type="NCBI Taxonomy" id="1974611"/>
    <lineage>
        <taxon>Bacteria</taxon>
        <taxon>Candidatus Kaiseribacteriota</taxon>
    </lineage>
</organism>
<evidence type="ECO:0000313" key="7">
    <source>
        <dbReference type="Proteomes" id="UP000230179"/>
    </source>
</evidence>
<keyword evidence="3 4" id="KW-0687">Ribonucleoprotein</keyword>
<comment type="function">
    <text evidence="4">This protein is located at the 30S-50S ribosomal subunit interface and may play a role in the structure and function of the aminoacyl-tRNA binding site.</text>
</comment>
<comment type="caution">
    <text evidence="6">The sequence shown here is derived from an EMBL/GenBank/DDBJ whole genome shotgun (WGS) entry which is preliminary data.</text>
</comment>
<accession>A0A2H0U9N2</accession>
<evidence type="ECO:0000256" key="1">
    <source>
        <dbReference type="ARBA" id="ARBA00005781"/>
    </source>
</evidence>
<feature type="compositionally biased region" description="Acidic residues" evidence="5">
    <location>
        <begin position="142"/>
        <end position="155"/>
    </location>
</feature>
<dbReference type="NCBIfam" id="TIGR01024">
    <property type="entry name" value="rplS_bact"/>
    <property type="match status" value="1"/>
</dbReference>
<evidence type="ECO:0000256" key="3">
    <source>
        <dbReference type="ARBA" id="ARBA00023274"/>
    </source>
</evidence>
<feature type="region of interest" description="Disordered" evidence="5">
    <location>
        <begin position="136"/>
        <end position="179"/>
    </location>
</feature>
<dbReference type="SUPFAM" id="SSF50104">
    <property type="entry name" value="Translation proteins SH3-like domain"/>
    <property type="match status" value="1"/>
</dbReference>
<name>A0A2H0U9N2_9BACT</name>
<dbReference type="AlphaFoldDB" id="A0A2H0U9N2"/>
<reference evidence="7" key="1">
    <citation type="submission" date="2017-09" db="EMBL/GenBank/DDBJ databases">
        <title>Depth-based differentiation of microbial function through sediment-hosted aquifers and enrichment of novel symbionts in the deep terrestrial subsurface.</title>
        <authorList>
            <person name="Probst A.J."/>
            <person name="Ladd B."/>
            <person name="Jarett J.K."/>
            <person name="Geller-Mcgrath D.E."/>
            <person name="Sieber C.M.K."/>
            <person name="Emerson J.B."/>
            <person name="Anantharaman K."/>
            <person name="Thomas B.C."/>
            <person name="Malmstrom R."/>
            <person name="Stieglmeier M."/>
            <person name="Klingl A."/>
            <person name="Woyke T."/>
            <person name="Ryan C.M."/>
            <person name="Banfield J.F."/>
        </authorList>
    </citation>
    <scope>NUCLEOTIDE SEQUENCE [LARGE SCALE GENOMIC DNA]</scope>
</reference>
<evidence type="ECO:0000256" key="2">
    <source>
        <dbReference type="ARBA" id="ARBA00022980"/>
    </source>
</evidence>